<dbReference type="EMBL" id="BK015882">
    <property type="protein sequence ID" value="DAD71516.1"/>
    <property type="molecule type" value="Genomic_DNA"/>
</dbReference>
<reference evidence="1" key="1">
    <citation type="journal article" date="2021" name="Proc. Natl. Acad. Sci. U.S.A.">
        <title>A Catalog of Tens of Thousands of Viruses from Human Metagenomes Reveals Hidden Associations with Chronic Diseases.</title>
        <authorList>
            <person name="Tisza M.J."/>
            <person name="Buck C.B."/>
        </authorList>
    </citation>
    <scope>NUCLEOTIDE SEQUENCE</scope>
    <source>
        <strain evidence="1">Ctsf32</strain>
    </source>
</reference>
<accession>A0A8S5LNB7</accession>
<organism evidence="1">
    <name type="scientific">Siphoviridae sp. ctsf32</name>
    <dbReference type="NCBI Taxonomy" id="2827594"/>
    <lineage>
        <taxon>Viruses</taxon>
        <taxon>Duplodnaviria</taxon>
        <taxon>Heunggongvirae</taxon>
        <taxon>Uroviricota</taxon>
        <taxon>Caudoviricetes</taxon>
    </lineage>
</organism>
<name>A0A8S5LNB7_9CAUD</name>
<protein>
    <submittedName>
        <fullName evidence="1">Uncharacterized protein</fullName>
    </submittedName>
</protein>
<sequence length="89" mass="10588">MKQIQVPEDLRNKIQSIDFELTATKDLISFLWGQDPVNMEAINYYTKQQRELFIEFETAKSALEEIYHIKKDTPWNLDYNTCILSINED</sequence>
<evidence type="ECO:0000313" key="1">
    <source>
        <dbReference type="EMBL" id="DAD71516.1"/>
    </source>
</evidence>
<proteinExistence type="predicted"/>